<feature type="compositionally biased region" description="Basic and acidic residues" evidence="2">
    <location>
        <begin position="1"/>
        <end position="10"/>
    </location>
</feature>
<feature type="compositionally biased region" description="Basic residues" evidence="2">
    <location>
        <begin position="380"/>
        <end position="393"/>
    </location>
</feature>
<keyword evidence="1" id="KW-0694">RNA-binding</keyword>
<feature type="region of interest" description="Disordered" evidence="2">
    <location>
        <begin position="1"/>
        <end position="109"/>
    </location>
</feature>
<accession>A0A7S3Q9P1</accession>
<dbReference type="AlphaFoldDB" id="A0A7S3Q9P1"/>
<dbReference type="InterPro" id="IPR035979">
    <property type="entry name" value="RBD_domain_sf"/>
</dbReference>
<sequence>MTKEEKVKKSSDKKKGKSNKLKKEKKEKIKDDIDIEKFQPETPEKTTKDETDKNDNIEDVTKGKKVKKNKDKKKDKTKKKRKENTKEVDDPKPEPTKDPIEDDSDSDSDDLFNAVAQWADKKEVEDSGSKTIGQSHRQRNKADPTFNASAPYNPMNMSIPGTGNNTDQKRNSCFSVHVTNLPLDATKLSIHHTFTEKGCDVISTRQVYNHHVSRDDRQKNITDRKNGFTGVAFVDFADKKSYDTALEMHQTPWDDDDNVAKTKKVRGMYRRRINVRPTKTKEELSQIVERTKEKLTQDKLAWKLTKSNPPDPENIQNASGSSPDKIKGNKKKSGQENTKGKGKGKSGGKKREASKSNSEDSNDGGGKRQKKEPQKLTKKERAKRAAILRRRRN</sequence>
<protein>
    <recommendedName>
        <fullName evidence="3">RRM domain-containing protein</fullName>
    </recommendedName>
</protein>
<dbReference type="EMBL" id="HBIO01019948">
    <property type="protein sequence ID" value="CAE0470501.1"/>
    <property type="molecule type" value="Transcribed_RNA"/>
</dbReference>
<evidence type="ECO:0000259" key="3">
    <source>
        <dbReference type="PROSITE" id="PS50102"/>
    </source>
</evidence>
<evidence type="ECO:0000256" key="2">
    <source>
        <dbReference type="SAM" id="MobiDB-lite"/>
    </source>
</evidence>
<feature type="compositionally biased region" description="Basic and acidic residues" evidence="2">
    <location>
        <begin position="24"/>
        <end position="62"/>
    </location>
</feature>
<evidence type="ECO:0000256" key="1">
    <source>
        <dbReference type="PROSITE-ProRule" id="PRU00176"/>
    </source>
</evidence>
<feature type="compositionally biased region" description="Basic residues" evidence="2">
    <location>
        <begin position="11"/>
        <end position="23"/>
    </location>
</feature>
<dbReference type="GO" id="GO:0003723">
    <property type="term" value="F:RNA binding"/>
    <property type="evidence" value="ECO:0007669"/>
    <property type="project" value="UniProtKB-UniRule"/>
</dbReference>
<dbReference type="PROSITE" id="PS50102">
    <property type="entry name" value="RRM"/>
    <property type="match status" value="1"/>
</dbReference>
<gene>
    <name evidence="4" type="ORF">CDEB00056_LOCUS15354</name>
</gene>
<dbReference type="Gene3D" id="3.30.70.330">
    <property type="match status" value="1"/>
</dbReference>
<evidence type="ECO:0000313" key="4">
    <source>
        <dbReference type="EMBL" id="CAE0470501.1"/>
    </source>
</evidence>
<feature type="compositionally biased region" description="Basic and acidic residues" evidence="2">
    <location>
        <begin position="84"/>
        <end position="99"/>
    </location>
</feature>
<organism evidence="4">
    <name type="scientific">Chaetoceros debilis</name>
    <dbReference type="NCBI Taxonomy" id="122233"/>
    <lineage>
        <taxon>Eukaryota</taxon>
        <taxon>Sar</taxon>
        <taxon>Stramenopiles</taxon>
        <taxon>Ochrophyta</taxon>
        <taxon>Bacillariophyta</taxon>
        <taxon>Coscinodiscophyceae</taxon>
        <taxon>Chaetocerotophycidae</taxon>
        <taxon>Chaetocerotales</taxon>
        <taxon>Chaetocerotaceae</taxon>
        <taxon>Chaetoceros</taxon>
    </lineage>
</organism>
<feature type="compositionally biased region" description="Acidic residues" evidence="2">
    <location>
        <begin position="100"/>
        <end position="109"/>
    </location>
</feature>
<feature type="region of interest" description="Disordered" evidence="2">
    <location>
        <begin position="121"/>
        <end position="154"/>
    </location>
</feature>
<feature type="domain" description="RRM" evidence="3">
    <location>
        <begin position="174"/>
        <end position="280"/>
    </location>
</feature>
<reference evidence="4" key="1">
    <citation type="submission" date="2021-01" db="EMBL/GenBank/DDBJ databases">
        <authorList>
            <person name="Corre E."/>
            <person name="Pelletier E."/>
            <person name="Niang G."/>
            <person name="Scheremetjew M."/>
            <person name="Finn R."/>
            <person name="Kale V."/>
            <person name="Holt S."/>
            <person name="Cochrane G."/>
            <person name="Meng A."/>
            <person name="Brown T."/>
            <person name="Cohen L."/>
        </authorList>
    </citation>
    <scope>NUCLEOTIDE SEQUENCE</scope>
    <source>
        <strain evidence="4">MM31A-1</strain>
    </source>
</reference>
<feature type="compositionally biased region" description="Basic residues" evidence="2">
    <location>
        <begin position="63"/>
        <end position="83"/>
    </location>
</feature>
<feature type="region of interest" description="Disordered" evidence="2">
    <location>
        <begin position="303"/>
        <end position="393"/>
    </location>
</feature>
<dbReference type="InterPro" id="IPR000504">
    <property type="entry name" value="RRM_dom"/>
</dbReference>
<proteinExistence type="predicted"/>
<dbReference type="SUPFAM" id="SSF54928">
    <property type="entry name" value="RNA-binding domain, RBD"/>
    <property type="match status" value="1"/>
</dbReference>
<name>A0A7S3Q9P1_9STRA</name>
<feature type="compositionally biased region" description="Basic and acidic residues" evidence="2">
    <location>
        <begin position="349"/>
        <end position="358"/>
    </location>
</feature>
<dbReference type="InterPro" id="IPR012677">
    <property type="entry name" value="Nucleotide-bd_a/b_plait_sf"/>
</dbReference>